<dbReference type="GO" id="GO:0005634">
    <property type="term" value="C:nucleus"/>
    <property type="evidence" value="ECO:0007669"/>
    <property type="project" value="TreeGrafter"/>
</dbReference>
<evidence type="ECO:0008006" key="4">
    <source>
        <dbReference type="Google" id="ProtNLM"/>
    </source>
</evidence>
<dbReference type="RefSeq" id="XP_019020255.1">
    <property type="nucleotide sequence ID" value="XM_019165108.1"/>
</dbReference>
<proteinExistence type="predicted"/>
<name>A0A1E3NSU4_9ASCO</name>
<protein>
    <recommendedName>
        <fullName evidence="4">Replication termination factor 2</fullName>
    </recommendedName>
</protein>
<dbReference type="OrthoDB" id="247013at2759"/>
<dbReference type="InterPro" id="IPR013083">
    <property type="entry name" value="Znf_RING/FYVE/PHD"/>
</dbReference>
<gene>
    <name evidence="2" type="ORF">PICMEDRAFT_95841</name>
</gene>
<dbReference type="Proteomes" id="UP000094455">
    <property type="component" value="Unassembled WGS sequence"/>
</dbReference>
<dbReference type="PANTHER" id="PTHR12775">
    <property type="entry name" value="PROTEIN C20ORF43 HOMOLOG"/>
    <property type="match status" value="1"/>
</dbReference>
<reference evidence="2 3" key="1">
    <citation type="journal article" date="2016" name="Proc. Natl. Acad. Sci. U.S.A.">
        <title>Comparative genomics of biotechnologically important yeasts.</title>
        <authorList>
            <person name="Riley R."/>
            <person name="Haridas S."/>
            <person name="Wolfe K.H."/>
            <person name="Lopes M.R."/>
            <person name="Hittinger C.T."/>
            <person name="Goeker M."/>
            <person name="Salamov A.A."/>
            <person name="Wisecaver J.H."/>
            <person name="Long T.M."/>
            <person name="Calvey C.H."/>
            <person name="Aerts A.L."/>
            <person name="Barry K.W."/>
            <person name="Choi C."/>
            <person name="Clum A."/>
            <person name="Coughlan A.Y."/>
            <person name="Deshpande S."/>
            <person name="Douglass A.P."/>
            <person name="Hanson S.J."/>
            <person name="Klenk H.-P."/>
            <person name="LaButti K.M."/>
            <person name="Lapidus A."/>
            <person name="Lindquist E.A."/>
            <person name="Lipzen A.M."/>
            <person name="Meier-Kolthoff J.P."/>
            <person name="Ohm R.A."/>
            <person name="Otillar R.P."/>
            <person name="Pangilinan J.L."/>
            <person name="Peng Y."/>
            <person name="Rokas A."/>
            <person name="Rosa C.A."/>
            <person name="Scheuner C."/>
            <person name="Sibirny A.A."/>
            <person name="Slot J.C."/>
            <person name="Stielow J.B."/>
            <person name="Sun H."/>
            <person name="Kurtzman C.P."/>
            <person name="Blackwell M."/>
            <person name="Grigoriev I.V."/>
            <person name="Jeffries T.W."/>
        </authorList>
    </citation>
    <scope>NUCLEOTIDE SEQUENCE [LARGE SCALE GENOMIC DNA]</scope>
    <source>
        <strain evidence="2 3">NRRL Y-2026</strain>
    </source>
</reference>
<dbReference type="GO" id="GO:0006274">
    <property type="term" value="P:DNA replication termination"/>
    <property type="evidence" value="ECO:0007669"/>
    <property type="project" value="TreeGrafter"/>
</dbReference>
<organism evidence="2 3">
    <name type="scientific">Pichia membranifaciens NRRL Y-2026</name>
    <dbReference type="NCBI Taxonomy" id="763406"/>
    <lineage>
        <taxon>Eukaryota</taxon>
        <taxon>Fungi</taxon>
        <taxon>Dikarya</taxon>
        <taxon>Ascomycota</taxon>
        <taxon>Saccharomycotina</taxon>
        <taxon>Pichiomycetes</taxon>
        <taxon>Pichiales</taxon>
        <taxon>Pichiaceae</taxon>
        <taxon>Pichia</taxon>
    </lineage>
</organism>
<dbReference type="InterPro" id="IPR006735">
    <property type="entry name" value="Rtf2"/>
</dbReference>
<keyword evidence="3" id="KW-1185">Reference proteome</keyword>
<dbReference type="Pfam" id="PF04641">
    <property type="entry name" value="Rtf2"/>
    <property type="match status" value="1"/>
</dbReference>
<evidence type="ECO:0000313" key="2">
    <source>
        <dbReference type="EMBL" id="ODQ49142.1"/>
    </source>
</evidence>
<sequence>MGNDGGTIPSRTEILSFSLKKLKGSGADAGPGGGGATLEREWVLSQMLNTYRYCRLSKEVLAAPVVSDSSGYLYNKEKVLQYLLDRKKDGGIGRDVPTIGSLNDVVQLDIKLQGNRLTCPLSGTTLDIDHDGDLKLSDVQFCYIVPCGCTVNSNILRELVEDSEQDAADRKGAGAEAVKTCPVCFTPFTLSNIIDINPQDTAGQKRLQLRIDKLKTDGLYHNLKPRKTKKKRKRSAEAAADGQQPIGKADGAKAKDGKRQKTQV</sequence>
<evidence type="ECO:0000256" key="1">
    <source>
        <dbReference type="SAM" id="MobiDB-lite"/>
    </source>
</evidence>
<evidence type="ECO:0000313" key="3">
    <source>
        <dbReference type="Proteomes" id="UP000094455"/>
    </source>
</evidence>
<dbReference type="PANTHER" id="PTHR12775:SF0">
    <property type="entry name" value="REPLICATION TERMINATION FACTOR 2"/>
    <property type="match status" value="1"/>
</dbReference>
<accession>A0A1E3NSU4</accession>
<dbReference type="AlphaFoldDB" id="A0A1E3NSU4"/>
<dbReference type="Gene3D" id="3.30.40.10">
    <property type="entry name" value="Zinc/RING finger domain, C3HC4 (zinc finger)"/>
    <property type="match status" value="1"/>
</dbReference>
<feature type="compositionally biased region" description="Basic and acidic residues" evidence="1">
    <location>
        <begin position="250"/>
        <end position="264"/>
    </location>
</feature>
<dbReference type="GeneID" id="30181795"/>
<feature type="region of interest" description="Disordered" evidence="1">
    <location>
        <begin position="222"/>
        <end position="264"/>
    </location>
</feature>
<feature type="compositionally biased region" description="Basic residues" evidence="1">
    <location>
        <begin position="223"/>
        <end position="234"/>
    </location>
</feature>
<dbReference type="EMBL" id="KV454001">
    <property type="protein sequence ID" value="ODQ49142.1"/>
    <property type="molecule type" value="Genomic_DNA"/>
</dbReference>